<organism evidence="1 2">
    <name type="scientific">Aureimonas fodinaquatilis</name>
    <dbReference type="NCBI Taxonomy" id="2565783"/>
    <lineage>
        <taxon>Bacteria</taxon>
        <taxon>Pseudomonadati</taxon>
        <taxon>Pseudomonadota</taxon>
        <taxon>Alphaproteobacteria</taxon>
        <taxon>Hyphomicrobiales</taxon>
        <taxon>Aurantimonadaceae</taxon>
        <taxon>Aureimonas</taxon>
    </lineage>
</organism>
<evidence type="ECO:0000313" key="2">
    <source>
        <dbReference type="Proteomes" id="UP000324738"/>
    </source>
</evidence>
<dbReference type="Proteomes" id="UP000324738">
    <property type="component" value="Unassembled WGS sequence"/>
</dbReference>
<name>A0A5B0DYQ6_9HYPH</name>
<reference evidence="1 2" key="1">
    <citation type="submission" date="2019-08" db="EMBL/GenBank/DDBJ databases">
        <title>Aureimonas fodiniaquatilis sp. nov., isolated from a coal mine wastewater.</title>
        <authorList>
            <person name="Kim W."/>
        </authorList>
    </citation>
    <scope>NUCLEOTIDE SEQUENCE [LARGE SCALE GENOMIC DNA]</scope>
    <source>
        <strain evidence="1 2">CAU 1482</strain>
    </source>
</reference>
<accession>A0A5B0DYQ6</accession>
<proteinExistence type="predicted"/>
<protein>
    <submittedName>
        <fullName evidence="1">Uncharacterized protein</fullName>
    </submittedName>
</protein>
<evidence type="ECO:0000313" key="1">
    <source>
        <dbReference type="EMBL" id="KAA0970329.1"/>
    </source>
</evidence>
<comment type="caution">
    <text evidence="1">The sequence shown here is derived from an EMBL/GenBank/DDBJ whole genome shotgun (WGS) entry which is preliminary data.</text>
</comment>
<sequence>MGRYPRIHPTLFHIERELDWQEKLLDYSTTLATSDCVYVIRGAWEAAVKQYPNHTLYLQNGARIMQKHSPEEPCTFHPKVIK</sequence>
<keyword evidence="2" id="KW-1185">Reference proteome</keyword>
<dbReference type="AlphaFoldDB" id="A0A5B0DYQ6"/>
<gene>
    <name evidence="1" type="ORF">FPY71_07330</name>
</gene>
<dbReference type="RefSeq" id="WP_149299208.1">
    <property type="nucleotide sequence ID" value="NZ_VTWH01000002.1"/>
</dbReference>
<dbReference type="OrthoDB" id="7778658at2"/>
<dbReference type="EMBL" id="VTWH01000002">
    <property type="protein sequence ID" value="KAA0970329.1"/>
    <property type="molecule type" value="Genomic_DNA"/>
</dbReference>